<dbReference type="EMBL" id="BSFE01000016">
    <property type="protein sequence ID" value="GLK53957.1"/>
    <property type="molecule type" value="Genomic_DNA"/>
</dbReference>
<dbReference type="PIRSF" id="PIRSF037112">
    <property type="entry name" value="Antirestriction_ArdC"/>
    <property type="match status" value="1"/>
</dbReference>
<dbReference type="Pfam" id="PF18818">
    <property type="entry name" value="MPTase-PolyVal"/>
    <property type="match status" value="1"/>
</dbReference>
<accession>A0A9W6IP66</accession>
<dbReference type="InterPro" id="IPR013610">
    <property type="entry name" value="ArdC_N"/>
</dbReference>
<reference evidence="3" key="1">
    <citation type="journal article" date="2014" name="Int. J. Syst. Evol. Microbiol.">
        <title>Complete genome sequence of Corynebacterium casei LMG S-19264T (=DSM 44701T), isolated from a smear-ripened cheese.</title>
        <authorList>
            <consortium name="US DOE Joint Genome Institute (JGI-PGF)"/>
            <person name="Walter F."/>
            <person name="Albersmeier A."/>
            <person name="Kalinowski J."/>
            <person name="Ruckert C."/>
        </authorList>
    </citation>
    <scope>NUCLEOTIDE SEQUENCE</scope>
    <source>
        <strain evidence="3">VKM B-1513</strain>
    </source>
</reference>
<gene>
    <name evidence="3" type="ORF">GCM10017621_34650</name>
</gene>
<evidence type="ECO:0000259" key="1">
    <source>
        <dbReference type="Pfam" id="PF08401"/>
    </source>
</evidence>
<dbReference type="AlphaFoldDB" id="A0A9W6IP66"/>
<evidence type="ECO:0000259" key="2">
    <source>
        <dbReference type="Pfam" id="PF18818"/>
    </source>
</evidence>
<proteinExistence type="predicted"/>
<comment type="caution">
    <text evidence="3">The sequence shown here is derived from an EMBL/GenBank/DDBJ whole genome shotgun (WGS) entry which is preliminary data.</text>
</comment>
<dbReference type="InterPro" id="IPR041459">
    <property type="entry name" value="MPTase-PolyVal"/>
</dbReference>
<dbReference type="InterPro" id="IPR017113">
    <property type="entry name" value="Antirestriction_ArdC"/>
</dbReference>
<sequence>MKIEQLHSETTDKIIALLRAGTKPWSPSWSQTSVISRPVRSNGQPYHGINVLLLWIAAMEKDFSHRAWYTYRQAAALGGQVRRGERGTPVIAYKPADPDVEDDDPRARAFARCYTVFNKEQIDGLEADPSLPQSSARSDLRAMIAYRSLMDHHSPRHVETPGRAFYSPTTDTVHWPCQADFRSPTHHFATACHEMAHWTGHASRLDRRGISGTPSQEAYAYEELIAELASAFIGATVGVDGSHLDDHASYLDSWVRVLADPRAIFRAASEAERASNFLFPQSLVAGLSEGEICDAAA</sequence>
<evidence type="ECO:0000313" key="3">
    <source>
        <dbReference type="EMBL" id="GLK53957.1"/>
    </source>
</evidence>
<name>A0A9W6IP66_9PROT</name>
<evidence type="ECO:0000313" key="4">
    <source>
        <dbReference type="Proteomes" id="UP001143486"/>
    </source>
</evidence>
<feature type="domain" description="N-terminal" evidence="1">
    <location>
        <begin position="5"/>
        <end position="117"/>
    </location>
</feature>
<dbReference type="Proteomes" id="UP001143486">
    <property type="component" value="Unassembled WGS sequence"/>
</dbReference>
<dbReference type="RefSeq" id="WP_271188289.1">
    <property type="nucleotide sequence ID" value="NZ_BSFE01000016.1"/>
</dbReference>
<keyword evidence="4" id="KW-1185">Reference proteome</keyword>
<reference evidence="3" key="2">
    <citation type="submission" date="2023-01" db="EMBL/GenBank/DDBJ databases">
        <authorList>
            <person name="Sun Q."/>
            <person name="Evtushenko L."/>
        </authorList>
    </citation>
    <scope>NUCLEOTIDE SEQUENCE</scope>
    <source>
        <strain evidence="3">VKM B-1513</strain>
    </source>
</reference>
<organism evidence="3 4">
    <name type="scientific">Maricaulis virginensis</name>
    <dbReference type="NCBI Taxonomy" id="144022"/>
    <lineage>
        <taxon>Bacteria</taxon>
        <taxon>Pseudomonadati</taxon>
        <taxon>Pseudomonadota</taxon>
        <taxon>Alphaproteobacteria</taxon>
        <taxon>Maricaulales</taxon>
        <taxon>Maricaulaceae</taxon>
        <taxon>Maricaulis</taxon>
    </lineage>
</organism>
<protein>
    <recommendedName>
        <fullName evidence="5">Antirestriction protein ArdC</fullName>
    </recommendedName>
</protein>
<evidence type="ECO:0008006" key="5">
    <source>
        <dbReference type="Google" id="ProtNLM"/>
    </source>
</evidence>
<dbReference type="GO" id="GO:0003697">
    <property type="term" value="F:single-stranded DNA binding"/>
    <property type="evidence" value="ECO:0007669"/>
    <property type="project" value="InterPro"/>
</dbReference>
<dbReference type="Pfam" id="PF08401">
    <property type="entry name" value="ArdcN"/>
    <property type="match status" value="1"/>
</dbReference>
<feature type="domain" description="Polyvalent protein metallopeptidase" evidence="2">
    <location>
        <begin position="161"/>
        <end position="269"/>
    </location>
</feature>